<dbReference type="EnsemblMetazoa" id="XM_019913433.1">
    <property type="protein sequence ID" value="XP_019768992.1"/>
    <property type="gene ID" value="LOC109543622"/>
</dbReference>
<reference evidence="2" key="2">
    <citation type="submission" date="2024-08" db="UniProtKB">
        <authorList>
            <consortium name="EnsemblMetazoa"/>
        </authorList>
    </citation>
    <scope>IDENTIFICATION</scope>
</reference>
<reference evidence="3" key="1">
    <citation type="journal article" date="2013" name="Genome Biol.">
        <title>Draft genome of the mountain pine beetle, Dendroctonus ponderosae Hopkins, a major forest pest.</title>
        <authorList>
            <person name="Keeling C.I."/>
            <person name="Yuen M.M."/>
            <person name="Liao N.Y."/>
            <person name="Docking T.R."/>
            <person name="Chan S.K."/>
            <person name="Taylor G.A."/>
            <person name="Palmquist D.L."/>
            <person name="Jackman S.D."/>
            <person name="Nguyen A."/>
            <person name="Li M."/>
            <person name="Henderson H."/>
            <person name="Janes J.K."/>
            <person name="Zhao Y."/>
            <person name="Pandoh P."/>
            <person name="Moore R."/>
            <person name="Sperling F.A."/>
            <person name="Huber D.P."/>
            <person name="Birol I."/>
            <person name="Jones S.J."/>
            <person name="Bohlmann J."/>
        </authorList>
    </citation>
    <scope>NUCLEOTIDE SEQUENCE</scope>
</reference>
<evidence type="ECO:0000313" key="2">
    <source>
        <dbReference type="EnsemblMetazoa" id="XP_019768992.1"/>
    </source>
</evidence>
<dbReference type="RefSeq" id="XP_048521182.1">
    <property type="nucleotide sequence ID" value="XM_048665225.1"/>
</dbReference>
<evidence type="ECO:0000313" key="3">
    <source>
        <dbReference type="Proteomes" id="UP000019118"/>
    </source>
</evidence>
<dbReference type="GO" id="GO:0005813">
    <property type="term" value="C:centrosome"/>
    <property type="evidence" value="ECO:0007669"/>
    <property type="project" value="TreeGrafter"/>
</dbReference>
<accession>A0AAR5Q6Y8</accession>
<keyword evidence="1" id="KW-0175">Coiled coil</keyword>
<dbReference type="RefSeq" id="XP_019768992.1">
    <property type="nucleotide sequence ID" value="XM_019913433.2"/>
</dbReference>
<dbReference type="AlphaFoldDB" id="A0AAR5Q6Y8"/>
<name>A0AAR5Q6Y8_DENPD</name>
<dbReference type="PANTHER" id="PTHR28661:SF1">
    <property type="entry name" value="MICROTUBULE NUCLEATION FACTOR SSNA1"/>
    <property type="match status" value="1"/>
</dbReference>
<feature type="coiled-coil region" evidence="1">
    <location>
        <begin position="33"/>
        <end position="60"/>
    </location>
</feature>
<evidence type="ECO:0000256" key="1">
    <source>
        <dbReference type="SAM" id="Coils"/>
    </source>
</evidence>
<dbReference type="RefSeq" id="XP_048521183.1">
    <property type="nucleotide sequence ID" value="XM_048665226.1"/>
</dbReference>
<dbReference type="PANTHER" id="PTHR28661">
    <property type="entry name" value="SJOEGREN SYNDROME NUCLEAR AUTOANTIGEN 1"/>
    <property type="match status" value="1"/>
</dbReference>
<dbReference type="KEGG" id="dpa:109543622"/>
<keyword evidence="3" id="KW-1185">Reference proteome</keyword>
<protein>
    <submittedName>
        <fullName evidence="2">Uncharacterized protein</fullName>
    </submittedName>
</protein>
<organism evidence="2 3">
    <name type="scientific">Dendroctonus ponderosae</name>
    <name type="common">Mountain pine beetle</name>
    <dbReference type="NCBI Taxonomy" id="77166"/>
    <lineage>
        <taxon>Eukaryota</taxon>
        <taxon>Metazoa</taxon>
        <taxon>Ecdysozoa</taxon>
        <taxon>Arthropoda</taxon>
        <taxon>Hexapoda</taxon>
        <taxon>Insecta</taxon>
        <taxon>Pterygota</taxon>
        <taxon>Neoptera</taxon>
        <taxon>Endopterygota</taxon>
        <taxon>Coleoptera</taxon>
        <taxon>Polyphaga</taxon>
        <taxon>Cucujiformia</taxon>
        <taxon>Curculionidae</taxon>
        <taxon>Scolytinae</taxon>
        <taxon>Dendroctonus</taxon>
    </lineage>
</organism>
<dbReference type="GO" id="GO:0036064">
    <property type="term" value="C:ciliary basal body"/>
    <property type="evidence" value="ECO:0007669"/>
    <property type="project" value="TreeGrafter"/>
</dbReference>
<proteinExistence type="predicted"/>
<dbReference type="Proteomes" id="UP000019118">
    <property type="component" value="Unassembled WGS sequence"/>
</dbReference>
<dbReference type="InterPro" id="IPR033362">
    <property type="entry name" value="SSNA1_fam"/>
</dbReference>
<sequence length="114" mass="13280">MSNHGAIMQTYNQELVKFLETLKIKRVQVAERIHQEECAKAELEKTMSDLQDKIKHCDDSLEQHKSIYEHYNKVIEEVETGFKKILETSKTLLQVAQHEVNKLNISTNSQNEPI</sequence>
<dbReference type="GeneID" id="109543622"/>